<dbReference type="Proteomes" id="UP000095725">
    <property type="component" value="Unassembled WGS sequence"/>
</dbReference>
<dbReference type="GO" id="GO:0003953">
    <property type="term" value="F:NAD+ nucleosidase activity"/>
    <property type="evidence" value="ECO:0007669"/>
    <property type="project" value="UniProtKB-EC"/>
</dbReference>
<evidence type="ECO:0000256" key="1">
    <source>
        <dbReference type="ARBA" id="ARBA00022741"/>
    </source>
</evidence>
<accession>A0A174VMU3</accession>
<proteinExistence type="inferred from homology"/>
<comment type="similarity">
    <text evidence="4">In the C-terminal section; belongs to the bacterial STING family.</text>
</comment>
<dbReference type="EMBL" id="CZBL01000010">
    <property type="protein sequence ID" value="CUQ32349.1"/>
    <property type="molecule type" value="Genomic_DNA"/>
</dbReference>
<comment type="catalytic activity">
    <reaction evidence="9">
        <text>NAD(+) + H2O = ADP-D-ribose + nicotinamide + H(+)</text>
        <dbReference type="Rhea" id="RHEA:16301"/>
        <dbReference type="ChEBI" id="CHEBI:15377"/>
        <dbReference type="ChEBI" id="CHEBI:15378"/>
        <dbReference type="ChEBI" id="CHEBI:17154"/>
        <dbReference type="ChEBI" id="CHEBI:57540"/>
        <dbReference type="ChEBI" id="CHEBI:57967"/>
        <dbReference type="EC" id="3.2.2.5"/>
    </reaction>
</comment>
<keyword evidence="3" id="KW-0051">Antiviral defense</keyword>
<evidence type="ECO:0000256" key="4">
    <source>
        <dbReference type="ARBA" id="ARBA00034315"/>
    </source>
</evidence>
<evidence type="ECO:0000256" key="5">
    <source>
        <dbReference type="ARBA" id="ARBA00034327"/>
    </source>
</evidence>
<gene>
    <name evidence="12" type="ORF">ERS852558_02626</name>
</gene>
<protein>
    <recommendedName>
        <fullName evidence="6">CD-NTase-associated protein 12</fullName>
        <ecNumber evidence="5">3.2.2.5</ecNumber>
    </recommendedName>
    <alternativeName>
        <fullName evidence="7">NAD(+) hydrolase</fullName>
    </alternativeName>
    <alternativeName>
        <fullName evidence="8">TIR-STING</fullName>
    </alternativeName>
</protein>
<evidence type="ECO:0000256" key="3">
    <source>
        <dbReference type="ARBA" id="ARBA00023118"/>
    </source>
</evidence>
<sequence>MKPRIFIGSSSEGLDVANRIKDFFKEDYDCYLWTDNIFKNNESFLETLIKSASLFDFGFMVFSADDELIVRDKHFESARDNVLFEYGLFLGRVGLDRAFVIAQQEAKIPTDLLGITNTRYEVKSGTDGKKVATDSLEKGLAKLKKQIDESINLGHLGLLPSTVLAISYFEGFVKLAAEWLTENTPGLEIDGTQYDKGILKIVMPDSLDADIKKCAMLYYKKLGLKEAKIDTKQRSYPIHFATKDGEDSLEIYDMPTILTGIDKAIDMYFRVGHIGKKIEQELAEENEMNNFRRVLQLLINEDAFCRECVVII</sequence>
<evidence type="ECO:0000313" key="12">
    <source>
        <dbReference type="EMBL" id="CUQ32349.1"/>
    </source>
</evidence>
<evidence type="ECO:0000259" key="10">
    <source>
        <dbReference type="Pfam" id="PF10137"/>
    </source>
</evidence>
<dbReference type="InterPro" id="IPR019302">
    <property type="entry name" value="CAP12/PCTIR_TIR_dom"/>
</dbReference>
<dbReference type="AlphaFoldDB" id="A0A174VMU3"/>
<evidence type="ECO:0000256" key="7">
    <source>
        <dbReference type="ARBA" id="ARBA00034355"/>
    </source>
</evidence>
<evidence type="ECO:0000313" key="13">
    <source>
        <dbReference type="Proteomes" id="UP000095725"/>
    </source>
</evidence>
<evidence type="ECO:0000256" key="2">
    <source>
        <dbReference type="ARBA" id="ARBA00022801"/>
    </source>
</evidence>
<feature type="domain" description="Prokaryotic STING" evidence="11">
    <location>
        <begin position="160"/>
        <end position="296"/>
    </location>
</feature>
<dbReference type="Pfam" id="PF10137">
    <property type="entry name" value="CAP12-PCTIR_TIR"/>
    <property type="match status" value="1"/>
</dbReference>
<dbReference type="InterPro" id="IPR046876">
    <property type="entry name" value="Prok_STING"/>
</dbReference>
<evidence type="ECO:0000256" key="9">
    <source>
        <dbReference type="ARBA" id="ARBA00049230"/>
    </source>
</evidence>
<dbReference type="GO" id="GO:0050135">
    <property type="term" value="F:NADP+ nucleosidase activity"/>
    <property type="evidence" value="ECO:0007669"/>
    <property type="project" value="InterPro"/>
</dbReference>
<dbReference type="Pfam" id="PF20300">
    <property type="entry name" value="prok_STING"/>
    <property type="match status" value="1"/>
</dbReference>
<dbReference type="EC" id="3.2.2.5" evidence="5"/>
<feature type="domain" description="CD-NTase-associated protein 12/Pycsar effector protein TIR" evidence="10">
    <location>
        <begin position="4"/>
        <end position="121"/>
    </location>
</feature>
<keyword evidence="12" id="KW-0762">Sugar transport</keyword>
<dbReference type="GO" id="GO:0000166">
    <property type="term" value="F:nucleotide binding"/>
    <property type="evidence" value="ECO:0007669"/>
    <property type="project" value="UniProtKB-KW"/>
</dbReference>
<evidence type="ECO:0000259" key="11">
    <source>
        <dbReference type="Pfam" id="PF20300"/>
    </source>
</evidence>
<keyword evidence="12" id="KW-0813">Transport</keyword>
<keyword evidence="1" id="KW-0547">Nucleotide-binding</keyword>
<keyword evidence="2" id="KW-0378">Hydrolase</keyword>
<dbReference type="RefSeq" id="WP_010801803.1">
    <property type="nucleotide sequence ID" value="NZ_CZBL01000010.1"/>
</dbReference>
<evidence type="ECO:0000256" key="6">
    <source>
        <dbReference type="ARBA" id="ARBA00034339"/>
    </source>
</evidence>
<organism evidence="12 13">
    <name type="scientific">Bacteroides caccae</name>
    <dbReference type="NCBI Taxonomy" id="47678"/>
    <lineage>
        <taxon>Bacteria</taxon>
        <taxon>Pseudomonadati</taxon>
        <taxon>Bacteroidota</taxon>
        <taxon>Bacteroidia</taxon>
        <taxon>Bacteroidales</taxon>
        <taxon>Bacteroidaceae</taxon>
        <taxon>Bacteroides</taxon>
    </lineage>
</organism>
<reference evidence="12 13" key="1">
    <citation type="submission" date="2015-09" db="EMBL/GenBank/DDBJ databases">
        <authorList>
            <consortium name="Pathogen Informatics"/>
        </authorList>
    </citation>
    <scope>NUCLEOTIDE SEQUENCE [LARGE SCALE GENOMIC DNA]</scope>
    <source>
        <strain evidence="12 13">2789STDY5834946</strain>
    </source>
</reference>
<name>A0A174VMU3_9BACE</name>
<evidence type="ECO:0000256" key="8">
    <source>
        <dbReference type="ARBA" id="ARBA00034366"/>
    </source>
</evidence>
<dbReference type="GO" id="GO:0051607">
    <property type="term" value="P:defense response to virus"/>
    <property type="evidence" value="ECO:0007669"/>
    <property type="project" value="UniProtKB-KW"/>
</dbReference>
<dbReference type="CDD" id="cd22659">
    <property type="entry name" value="STING_bact-like"/>
    <property type="match status" value="1"/>
</dbReference>